<sequence>MTVQEFLLFLISIGAGISGQFFLKSGALKLGKLTASNAIAHVIGIATTPELVIGLAFYGVAAVLYILLLTRVNLSVLAPAVALQYIFSILIGHFMFGEAIPLVRLFGMAFIVCGVVLLLAKN</sequence>
<evidence type="ECO:0000256" key="6">
    <source>
        <dbReference type="SAM" id="Phobius"/>
    </source>
</evidence>
<dbReference type="EMBL" id="WVIE01000003">
    <property type="protein sequence ID" value="NDJ16290.1"/>
    <property type="molecule type" value="Genomic_DNA"/>
</dbReference>
<dbReference type="PANTHER" id="PTHR30561">
    <property type="entry name" value="SMR FAMILY PROTON-DEPENDENT DRUG EFFLUX TRANSPORTER SUGE"/>
    <property type="match status" value="1"/>
</dbReference>
<organism evidence="7 8">
    <name type="scientific">Myxacorys almedinensis A</name>
    <dbReference type="NCBI Taxonomy" id="2690445"/>
    <lineage>
        <taxon>Bacteria</taxon>
        <taxon>Bacillati</taxon>
        <taxon>Cyanobacteriota</taxon>
        <taxon>Cyanophyceae</taxon>
        <taxon>Leptolyngbyales</taxon>
        <taxon>Leptolyngbyaceae</taxon>
        <taxon>Myxacorys</taxon>
        <taxon>Myxacorys almedinensis</taxon>
    </lineage>
</organism>
<feature type="transmembrane region" description="Helical" evidence="6">
    <location>
        <begin position="76"/>
        <end position="96"/>
    </location>
</feature>
<feature type="transmembrane region" description="Helical" evidence="6">
    <location>
        <begin position="52"/>
        <end position="69"/>
    </location>
</feature>
<keyword evidence="4 6" id="KW-1133">Transmembrane helix</keyword>
<feature type="transmembrane region" description="Helical" evidence="6">
    <location>
        <begin position="102"/>
        <end position="120"/>
    </location>
</feature>
<evidence type="ECO:0000256" key="2">
    <source>
        <dbReference type="ARBA" id="ARBA00022475"/>
    </source>
</evidence>
<name>A0A8J7Z6B8_9CYAN</name>
<dbReference type="AlphaFoldDB" id="A0A8J7Z6B8"/>
<evidence type="ECO:0000313" key="8">
    <source>
        <dbReference type="Proteomes" id="UP000646053"/>
    </source>
</evidence>
<dbReference type="GO" id="GO:0005886">
    <property type="term" value="C:plasma membrane"/>
    <property type="evidence" value="ECO:0007669"/>
    <property type="project" value="UniProtKB-SubCell"/>
</dbReference>
<dbReference type="RefSeq" id="WP_162421815.1">
    <property type="nucleotide sequence ID" value="NZ_WVIE01000003.1"/>
</dbReference>
<dbReference type="InterPro" id="IPR000390">
    <property type="entry name" value="Small_drug/metabolite_transptr"/>
</dbReference>
<evidence type="ECO:0000256" key="3">
    <source>
        <dbReference type="ARBA" id="ARBA00022692"/>
    </source>
</evidence>
<evidence type="ECO:0000256" key="4">
    <source>
        <dbReference type="ARBA" id="ARBA00022989"/>
    </source>
</evidence>
<keyword evidence="8" id="KW-1185">Reference proteome</keyword>
<evidence type="ECO:0000313" key="7">
    <source>
        <dbReference type="EMBL" id="NDJ16290.1"/>
    </source>
</evidence>
<dbReference type="PANTHER" id="PTHR30561:SF9">
    <property type="entry name" value="4-AMINO-4-DEOXY-L-ARABINOSE-PHOSPHOUNDECAPRENOL FLIPPASE SUBUNIT ARNF-RELATED"/>
    <property type="match status" value="1"/>
</dbReference>
<keyword evidence="2" id="KW-1003">Cell membrane</keyword>
<dbReference type="SUPFAM" id="SSF103481">
    <property type="entry name" value="Multidrug resistance efflux transporter EmrE"/>
    <property type="match status" value="1"/>
</dbReference>
<accession>A0A8J7Z6B8</accession>
<comment type="subcellular location">
    <subcellularLocation>
        <location evidence="1">Cell membrane</location>
        <topology evidence="1">Multi-pass membrane protein</topology>
    </subcellularLocation>
</comment>
<dbReference type="InterPro" id="IPR037185">
    <property type="entry name" value="EmrE-like"/>
</dbReference>
<dbReference type="Proteomes" id="UP000646053">
    <property type="component" value="Unassembled WGS sequence"/>
</dbReference>
<dbReference type="GO" id="GO:0022857">
    <property type="term" value="F:transmembrane transporter activity"/>
    <property type="evidence" value="ECO:0007669"/>
    <property type="project" value="InterPro"/>
</dbReference>
<comment type="caution">
    <text evidence="7">The sequence shown here is derived from an EMBL/GenBank/DDBJ whole genome shotgun (WGS) entry which is preliminary data.</text>
</comment>
<keyword evidence="3 6" id="KW-0812">Transmembrane</keyword>
<keyword evidence="5 6" id="KW-0472">Membrane</keyword>
<dbReference type="Gene3D" id="1.10.3730.20">
    <property type="match status" value="1"/>
</dbReference>
<protein>
    <submittedName>
        <fullName evidence="7">EamA-like transporter family protein</fullName>
    </submittedName>
</protein>
<gene>
    <name evidence="7" type="ORF">GS601_03120</name>
</gene>
<feature type="transmembrane region" description="Helical" evidence="6">
    <location>
        <begin position="6"/>
        <end position="23"/>
    </location>
</feature>
<proteinExistence type="predicted"/>
<evidence type="ECO:0000256" key="5">
    <source>
        <dbReference type="ARBA" id="ARBA00023136"/>
    </source>
</evidence>
<reference evidence="7" key="1">
    <citation type="submission" date="2019-12" db="EMBL/GenBank/DDBJ databases">
        <title>High-Quality draft genome sequences of three cyanobacteria isolated from the limestone walls of the Old Cathedral of Coimbra.</title>
        <authorList>
            <person name="Tiago I."/>
            <person name="Soares F."/>
            <person name="Portugal A."/>
        </authorList>
    </citation>
    <scope>NUCLEOTIDE SEQUENCE</scope>
    <source>
        <strain evidence="7">A</strain>
    </source>
</reference>
<evidence type="ECO:0000256" key="1">
    <source>
        <dbReference type="ARBA" id="ARBA00004651"/>
    </source>
</evidence>